<dbReference type="Proteomes" id="UP000024635">
    <property type="component" value="Unassembled WGS sequence"/>
</dbReference>
<proteinExistence type="predicted"/>
<accession>A0A016WMB9</accession>
<gene>
    <name evidence="1" type="primary">Acey_s0612.g650</name>
    <name evidence="1" type="ORF">Y032_0612g650</name>
</gene>
<sequence>MPPYHAVGANFKCFPTIRRRHTLITLLDPSQGVSPLLNVSISLSHRWTRLQAFSRFESRRTLITPLLVSTLL</sequence>
<evidence type="ECO:0000313" key="1">
    <source>
        <dbReference type="EMBL" id="EYC40417.1"/>
    </source>
</evidence>
<evidence type="ECO:0000313" key="2">
    <source>
        <dbReference type="Proteomes" id="UP000024635"/>
    </source>
</evidence>
<protein>
    <submittedName>
        <fullName evidence="1">Uncharacterized protein</fullName>
    </submittedName>
</protein>
<organism evidence="1 2">
    <name type="scientific">Ancylostoma ceylanicum</name>
    <dbReference type="NCBI Taxonomy" id="53326"/>
    <lineage>
        <taxon>Eukaryota</taxon>
        <taxon>Metazoa</taxon>
        <taxon>Ecdysozoa</taxon>
        <taxon>Nematoda</taxon>
        <taxon>Chromadorea</taxon>
        <taxon>Rhabditida</taxon>
        <taxon>Rhabditina</taxon>
        <taxon>Rhabditomorpha</taxon>
        <taxon>Strongyloidea</taxon>
        <taxon>Ancylostomatidae</taxon>
        <taxon>Ancylostomatinae</taxon>
        <taxon>Ancylostoma</taxon>
    </lineage>
</organism>
<name>A0A016WMB9_9BILA</name>
<dbReference type="AlphaFoldDB" id="A0A016WMB9"/>
<comment type="caution">
    <text evidence="1">The sequence shown here is derived from an EMBL/GenBank/DDBJ whole genome shotgun (WGS) entry which is preliminary data.</text>
</comment>
<reference evidence="2" key="1">
    <citation type="journal article" date="2015" name="Nat. Genet.">
        <title>The genome and transcriptome of the zoonotic hookworm Ancylostoma ceylanicum identify infection-specific gene families.</title>
        <authorList>
            <person name="Schwarz E.M."/>
            <person name="Hu Y."/>
            <person name="Antoshechkin I."/>
            <person name="Miller M.M."/>
            <person name="Sternberg P.W."/>
            <person name="Aroian R.V."/>
        </authorList>
    </citation>
    <scope>NUCLEOTIDE SEQUENCE</scope>
    <source>
        <strain evidence="2">HY135</strain>
    </source>
</reference>
<keyword evidence="2" id="KW-1185">Reference proteome</keyword>
<dbReference type="EMBL" id="JARK01000212">
    <property type="protein sequence ID" value="EYC40417.1"/>
    <property type="molecule type" value="Genomic_DNA"/>
</dbReference>